<accession>A0A5C6NI56</accession>
<sequence length="14" mass="1606">MNRWSLGPSLTVMN</sequence>
<dbReference type="Proteomes" id="UP000324091">
    <property type="component" value="Chromosome 2"/>
</dbReference>
<proteinExistence type="predicted"/>
<evidence type="ECO:0000313" key="1">
    <source>
        <dbReference type="EMBL" id="TWW67194.1"/>
    </source>
</evidence>
<organism evidence="1 2">
    <name type="scientific">Takifugu flavidus</name>
    <name type="common">sansaifugu</name>
    <dbReference type="NCBI Taxonomy" id="433684"/>
    <lineage>
        <taxon>Eukaryota</taxon>
        <taxon>Metazoa</taxon>
        <taxon>Chordata</taxon>
        <taxon>Craniata</taxon>
        <taxon>Vertebrata</taxon>
        <taxon>Euteleostomi</taxon>
        <taxon>Actinopterygii</taxon>
        <taxon>Neopterygii</taxon>
        <taxon>Teleostei</taxon>
        <taxon>Neoteleostei</taxon>
        <taxon>Acanthomorphata</taxon>
        <taxon>Eupercaria</taxon>
        <taxon>Tetraodontiformes</taxon>
        <taxon>Tetradontoidea</taxon>
        <taxon>Tetraodontidae</taxon>
        <taxon>Takifugu</taxon>
    </lineage>
</organism>
<protein>
    <submittedName>
        <fullName evidence="1">Uncharacterized protein</fullName>
    </submittedName>
</protein>
<dbReference type="EMBL" id="RHFK02000012">
    <property type="protein sequence ID" value="TWW67194.1"/>
    <property type="molecule type" value="Genomic_DNA"/>
</dbReference>
<comment type="caution">
    <text evidence="1">The sequence shown here is derived from an EMBL/GenBank/DDBJ whole genome shotgun (WGS) entry which is preliminary data.</text>
</comment>
<gene>
    <name evidence="1" type="ORF">D4764_02G0002350</name>
</gene>
<reference evidence="1 2" key="1">
    <citation type="submission" date="2019-04" db="EMBL/GenBank/DDBJ databases">
        <title>Chromosome genome assembly for Takifugu flavidus.</title>
        <authorList>
            <person name="Xiao S."/>
        </authorList>
    </citation>
    <scope>NUCLEOTIDE SEQUENCE [LARGE SCALE GENOMIC DNA]</scope>
    <source>
        <strain evidence="1">HTHZ2018</strain>
        <tissue evidence="1">Muscle</tissue>
    </source>
</reference>
<name>A0A5C6NI56_9TELE</name>
<evidence type="ECO:0000313" key="2">
    <source>
        <dbReference type="Proteomes" id="UP000324091"/>
    </source>
</evidence>
<keyword evidence="2" id="KW-1185">Reference proteome</keyword>